<dbReference type="RefSeq" id="WP_200397277.1">
    <property type="nucleotide sequence ID" value="NZ_CP066831.1"/>
</dbReference>
<organism evidence="2 3">
    <name type="scientific">Streptomyces liliifuscus</name>
    <dbReference type="NCBI Taxonomy" id="2797636"/>
    <lineage>
        <taxon>Bacteria</taxon>
        <taxon>Bacillati</taxon>
        <taxon>Actinomycetota</taxon>
        <taxon>Actinomycetes</taxon>
        <taxon>Kitasatosporales</taxon>
        <taxon>Streptomycetaceae</taxon>
        <taxon>Streptomyces</taxon>
    </lineage>
</organism>
<proteinExistence type="predicted"/>
<protein>
    <submittedName>
        <fullName evidence="2">Uncharacterized protein</fullName>
    </submittedName>
</protein>
<reference evidence="2 3" key="1">
    <citation type="submission" date="2020-12" db="EMBL/GenBank/DDBJ databases">
        <title>A novel species.</title>
        <authorList>
            <person name="Li K."/>
        </authorList>
    </citation>
    <scope>NUCLEOTIDE SEQUENCE [LARGE SCALE GENOMIC DNA]</scope>
    <source>
        <strain evidence="2 3">ZYC-3</strain>
    </source>
</reference>
<dbReference type="Proteomes" id="UP000595636">
    <property type="component" value="Chromosome"/>
</dbReference>
<accession>A0A7T7I798</accession>
<evidence type="ECO:0000256" key="1">
    <source>
        <dbReference type="SAM" id="MobiDB-lite"/>
    </source>
</evidence>
<evidence type="ECO:0000313" key="2">
    <source>
        <dbReference type="EMBL" id="QQM42345.1"/>
    </source>
</evidence>
<feature type="compositionally biased region" description="Low complexity" evidence="1">
    <location>
        <begin position="62"/>
        <end position="74"/>
    </location>
</feature>
<feature type="region of interest" description="Disordered" evidence="1">
    <location>
        <begin position="50"/>
        <end position="97"/>
    </location>
</feature>
<dbReference type="KEGG" id="slf:JEQ17_24885"/>
<evidence type="ECO:0000313" key="3">
    <source>
        <dbReference type="Proteomes" id="UP000595636"/>
    </source>
</evidence>
<dbReference type="EMBL" id="CP066831">
    <property type="protein sequence ID" value="QQM42345.1"/>
    <property type="molecule type" value="Genomic_DNA"/>
</dbReference>
<sequence>MASAFLTSPPGAPSRTAWDKVPVKEGFCQVLSRPPNPESATPVRPTAARWIGANPTHPATEADPAPMAVPASAPVRDAPASVRDAPAPASVREEPPA</sequence>
<gene>
    <name evidence="2" type="ORF">JEQ17_24885</name>
</gene>
<name>A0A7T7I798_9ACTN</name>
<keyword evidence="3" id="KW-1185">Reference proteome</keyword>
<dbReference type="AlphaFoldDB" id="A0A7T7I798"/>